<dbReference type="Proteomes" id="UP000094426">
    <property type="component" value="Unassembled WGS sequence"/>
</dbReference>
<dbReference type="RefSeq" id="WP_041767714.1">
    <property type="nucleotide sequence ID" value="NZ_LNZG01000001.1"/>
</dbReference>
<evidence type="ECO:0000313" key="3">
    <source>
        <dbReference type="EMBL" id="ODA91193.1"/>
    </source>
</evidence>
<keyword evidence="2" id="KW-1133">Transmembrane helix</keyword>
<feature type="region of interest" description="Disordered" evidence="1">
    <location>
        <begin position="1"/>
        <end position="56"/>
    </location>
</feature>
<evidence type="ECO:0000313" key="4">
    <source>
        <dbReference type="Proteomes" id="UP000094426"/>
    </source>
</evidence>
<feature type="transmembrane region" description="Helical" evidence="2">
    <location>
        <begin position="116"/>
        <end position="143"/>
    </location>
</feature>
<evidence type="ECO:0008006" key="5">
    <source>
        <dbReference type="Google" id="ProtNLM"/>
    </source>
</evidence>
<dbReference type="AlphaFoldDB" id="A0A1E2SN61"/>
<accession>A0A1E2SN61</accession>
<name>A0A1E2SN61_LEIXY</name>
<protein>
    <recommendedName>
        <fullName evidence="5">DUF4190 domain-containing protein</fullName>
    </recommendedName>
</protein>
<proteinExistence type="predicted"/>
<organism evidence="3 4">
    <name type="scientific">Leifsonia xyli subsp. xyli</name>
    <dbReference type="NCBI Taxonomy" id="59736"/>
    <lineage>
        <taxon>Bacteria</taxon>
        <taxon>Bacillati</taxon>
        <taxon>Actinomycetota</taxon>
        <taxon>Actinomycetes</taxon>
        <taxon>Micrococcales</taxon>
        <taxon>Microbacteriaceae</taxon>
        <taxon>Leifsonia</taxon>
    </lineage>
</organism>
<keyword evidence="2" id="KW-0812">Transmembrane</keyword>
<evidence type="ECO:0000256" key="2">
    <source>
        <dbReference type="SAM" id="Phobius"/>
    </source>
</evidence>
<evidence type="ECO:0000256" key="1">
    <source>
        <dbReference type="SAM" id="MobiDB-lite"/>
    </source>
</evidence>
<gene>
    <name evidence="3" type="ORF">ATY41_00345</name>
</gene>
<feature type="transmembrane region" description="Helical" evidence="2">
    <location>
        <begin position="73"/>
        <end position="104"/>
    </location>
</feature>
<comment type="caution">
    <text evidence="3">The sequence shown here is derived from an EMBL/GenBank/DDBJ whole genome shotgun (WGS) entry which is preliminary data.</text>
</comment>
<feature type="compositionally biased region" description="Low complexity" evidence="1">
    <location>
        <begin position="47"/>
        <end position="56"/>
    </location>
</feature>
<feature type="compositionally biased region" description="Pro residues" evidence="1">
    <location>
        <begin position="23"/>
        <end position="46"/>
    </location>
</feature>
<dbReference type="EMBL" id="LNZG01000001">
    <property type="protein sequence ID" value="ODA91193.1"/>
    <property type="molecule type" value="Genomic_DNA"/>
</dbReference>
<reference evidence="3 4" key="1">
    <citation type="submission" date="2015-11" db="EMBL/GenBank/DDBJ databases">
        <authorList>
            <person name="Zhang Y."/>
            <person name="Guo Z."/>
        </authorList>
    </citation>
    <scope>NUCLEOTIDE SEQUENCE [LARGE SCALE GENOMIC DNA]</scope>
    <source>
        <strain evidence="4">gdw1</strain>
    </source>
</reference>
<sequence length="152" mass="15273">MTDPNAPAGPTEPGVTEGAVPPAAAPPAPPVPPAGAPVSPPAPGYPQQPYGQPAPGYAQPYGAPAAKSPILSILSLVGGIGGIVLTFAWGVGALFGVAGIVLGFLGRSKEPQARGFWLTGIILGFVSVFIAIIFWITLALFFASISASYSTY</sequence>
<keyword evidence="2" id="KW-0472">Membrane</keyword>
<dbReference type="OrthoDB" id="5124674at2"/>